<evidence type="ECO:0000256" key="2">
    <source>
        <dbReference type="ARBA" id="ARBA00023235"/>
    </source>
</evidence>
<dbReference type="EMBL" id="BQKK01000001">
    <property type="protein sequence ID" value="GJN42187.1"/>
    <property type="molecule type" value="Genomic_DNA"/>
</dbReference>
<feature type="region of interest" description="Disordered" evidence="3">
    <location>
        <begin position="328"/>
        <end position="349"/>
    </location>
</feature>
<sequence>MTEWINACFIRGGTSKGLFFNAADLPTDDADRDAALCHVMGSPDPHGRQLNGMGGGISSLSKVMLVTASTREGFDVDYTFGQVEVGIDHIDYSGNCGNLSSGVIPFALEAGIISSPDGQQEFQLFNTNTSKTVTVTLEVVNGRAAPAGAATSGSATSGAVELPGVAGTGSPIQLSYPSPAGSRTAGLLPTGSPTNVLDDDGSAITVSLVDSTLPVIIVRAADVGLSGTELPGEIDANRPAMALLERLRQAGAAAMGFQTCPEVVPKIAVIAPPQDSTTLDGADLDADSVDIMVRMISMGKAHLAVPGTGAMCLAAAAAVPGTLVSDITGHHSTEQSSEHSTEHSTEHSIVRLGTPSGAVIAAADYADGELASTTLIRTARILMRGQVPLDSDRA</sequence>
<dbReference type="AlphaFoldDB" id="A0AAV5G688"/>
<evidence type="ECO:0000313" key="5">
    <source>
        <dbReference type="Proteomes" id="UP001054925"/>
    </source>
</evidence>
<proteinExistence type="inferred from homology"/>
<gene>
    <name evidence="4" type="ORF">CAT723_06660</name>
</gene>
<dbReference type="SUPFAM" id="SSF54506">
    <property type="entry name" value="Diaminopimelate epimerase-like"/>
    <property type="match status" value="2"/>
</dbReference>
<organism evidence="4 5">
    <name type="scientific">Corynebacterium ammoniagenes</name>
    <name type="common">Brevibacterium ammoniagenes</name>
    <dbReference type="NCBI Taxonomy" id="1697"/>
    <lineage>
        <taxon>Bacteria</taxon>
        <taxon>Bacillati</taxon>
        <taxon>Actinomycetota</taxon>
        <taxon>Actinomycetes</taxon>
        <taxon>Mycobacteriales</taxon>
        <taxon>Corynebacteriaceae</taxon>
        <taxon>Corynebacterium</taxon>
    </lineage>
</organism>
<reference evidence="4" key="1">
    <citation type="submission" date="2021-12" db="EMBL/GenBank/DDBJ databases">
        <title>Draft genome sequence of Corynebacterium ammoniagenes strain T-723.</title>
        <authorList>
            <person name="Matsuzawa M."/>
            <person name="Hiratani M."/>
            <person name="Abe I."/>
            <person name="Tsuji Y."/>
            <person name="Nakamura J."/>
        </authorList>
    </citation>
    <scope>NUCLEOTIDE SEQUENCE</scope>
    <source>
        <strain evidence="4">T-723</strain>
    </source>
</reference>
<accession>A0AAV5G688</accession>
<comment type="caution">
    <text evidence="4">The sequence shown here is derived from an EMBL/GenBank/DDBJ whole genome shotgun (WGS) entry which is preliminary data.</text>
</comment>
<comment type="similarity">
    <text evidence="1">Belongs to the PrpF family.</text>
</comment>
<dbReference type="InterPro" id="IPR007400">
    <property type="entry name" value="PrpF-like"/>
</dbReference>
<dbReference type="Pfam" id="PF04303">
    <property type="entry name" value="PrpF"/>
    <property type="match status" value="1"/>
</dbReference>
<dbReference type="RefSeq" id="WP_236163635.1">
    <property type="nucleotide sequence ID" value="NZ_BQKK01000001.1"/>
</dbReference>
<evidence type="ECO:0000256" key="3">
    <source>
        <dbReference type="SAM" id="MobiDB-lite"/>
    </source>
</evidence>
<dbReference type="Proteomes" id="UP001054925">
    <property type="component" value="Unassembled WGS sequence"/>
</dbReference>
<dbReference type="GO" id="GO:0016853">
    <property type="term" value="F:isomerase activity"/>
    <property type="evidence" value="ECO:0007669"/>
    <property type="project" value="UniProtKB-KW"/>
</dbReference>
<name>A0AAV5G688_CORAM</name>
<dbReference type="PANTHER" id="PTHR43709:SF2">
    <property type="entry name" value="DUF453 DOMAIN PROTEIN (AFU_ORTHOLOGUE AFUA_6G00360)"/>
    <property type="match status" value="1"/>
</dbReference>
<dbReference type="PANTHER" id="PTHR43709">
    <property type="entry name" value="ACONITATE ISOMERASE-RELATED"/>
    <property type="match status" value="1"/>
</dbReference>
<evidence type="ECO:0000313" key="4">
    <source>
        <dbReference type="EMBL" id="GJN42187.1"/>
    </source>
</evidence>
<dbReference type="Gene3D" id="3.10.310.10">
    <property type="entry name" value="Diaminopimelate Epimerase, Chain A, domain 1"/>
    <property type="match status" value="2"/>
</dbReference>
<protein>
    <submittedName>
        <fullName evidence="4">Methylaconitate Delta-isomerase PrpF</fullName>
    </submittedName>
</protein>
<keyword evidence="2" id="KW-0413">Isomerase</keyword>
<evidence type="ECO:0000256" key="1">
    <source>
        <dbReference type="ARBA" id="ARBA00007673"/>
    </source>
</evidence>